<dbReference type="AlphaFoldDB" id="A0AAD7H2P2"/>
<feature type="non-terminal residue" evidence="1">
    <location>
        <position position="130"/>
    </location>
</feature>
<evidence type="ECO:0000313" key="2">
    <source>
        <dbReference type="Proteomes" id="UP001221757"/>
    </source>
</evidence>
<dbReference type="EMBL" id="JARKIE010000001">
    <property type="protein sequence ID" value="KAJ7710754.1"/>
    <property type="molecule type" value="Genomic_DNA"/>
</dbReference>
<feature type="non-terminal residue" evidence="1">
    <location>
        <position position="1"/>
    </location>
</feature>
<proteinExistence type="predicted"/>
<name>A0AAD7H2P2_MYCRO</name>
<sequence length="130" mass="15117">VAKRHAWENYDKVHNAVQEMEEMLQIETQWTPGGEEWNAAATLVVTRQYRLCVNKLEELVLKRLFELTKMNMSQTGECCFPHIPSYCQGASAALARYNVAAQSLTPKRRKLTWDEVMEYAFLSDFDILRD</sequence>
<keyword evidence="2" id="KW-1185">Reference proteome</keyword>
<reference evidence="1" key="1">
    <citation type="submission" date="2023-03" db="EMBL/GenBank/DDBJ databases">
        <title>Massive genome expansion in bonnet fungi (Mycena s.s.) driven by repeated elements and novel gene families across ecological guilds.</title>
        <authorList>
            <consortium name="Lawrence Berkeley National Laboratory"/>
            <person name="Harder C.B."/>
            <person name="Miyauchi S."/>
            <person name="Viragh M."/>
            <person name="Kuo A."/>
            <person name="Thoen E."/>
            <person name="Andreopoulos B."/>
            <person name="Lu D."/>
            <person name="Skrede I."/>
            <person name="Drula E."/>
            <person name="Henrissat B."/>
            <person name="Morin E."/>
            <person name="Kohler A."/>
            <person name="Barry K."/>
            <person name="LaButti K."/>
            <person name="Morin E."/>
            <person name="Salamov A."/>
            <person name="Lipzen A."/>
            <person name="Mereny Z."/>
            <person name="Hegedus B."/>
            <person name="Baldrian P."/>
            <person name="Stursova M."/>
            <person name="Weitz H."/>
            <person name="Taylor A."/>
            <person name="Grigoriev I.V."/>
            <person name="Nagy L.G."/>
            <person name="Martin F."/>
            <person name="Kauserud H."/>
        </authorList>
    </citation>
    <scope>NUCLEOTIDE SEQUENCE</scope>
    <source>
        <strain evidence="1">CBHHK067</strain>
    </source>
</reference>
<gene>
    <name evidence="1" type="ORF">B0H17DRAFT_840402</name>
</gene>
<organism evidence="1 2">
    <name type="scientific">Mycena rosella</name>
    <name type="common">Pink bonnet</name>
    <name type="synonym">Agaricus rosellus</name>
    <dbReference type="NCBI Taxonomy" id="1033263"/>
    <lineage>
        <taxon>Eukaryota</taxon>
        <taxon>Fungi</taxon>
        <taxon>Dikarya</taxon>
        <taxon>Basidiomycota</taxon>
        <taxon>Agaricomycotina</taxon>
        <taxon>Agaricomycetes</taxon>
        <taxon>Agaricomycetidae</taxon>
        <taxon>Agaricales</taxon>
        <taxon>Marasmiineae</taxon>
        <taxon>Mycenaceae</taxon>
        <taxon>Mycena</taxon>
    </lineage>
</organism>
<comment type="caution">
    <text evidence="1">The sequence shown here is derived from an EMBL/GenBank/DDBJ whole genome shotgun (WGS) entry which is preliminary data.</text>
</comment>
<dbReference type="Proteomes" id="UP001221757">
    <property type="component" value="Unassembled WGS sequence"/>
</dbReference>
<protein>
    <submittedName>
        <fullName evidence="1">Uncharacterized protein</fullName>
    </submittedName>
</protein>
<evidence type="ECO:0000313" key="1">
    <source>
        <dbReference type="EMBL" id="KAJ7710754.1"/>
    </source>
</evidence>
<accession>A0AAD7H2P2</accession>